<gene>
    <name evidence="2" type="ORF">NE237_018829</name>
</gene>
<keyword evidence="3" id="KW-1185">Reference proteome</keyword>
<reference evidence="2" key="1">
    <citation type="journal article" date="2023" name="Plant J.">
        <title>The genome of the king protea, Protea cynaroides.</title>
        <authorList>
            <person name="Chang J."/>
            <person name="Duong T.A."/>
            <person name="Schoeman C."/>
            <person name="Ma X."/>
            <person name="Roodt D."/>
            <person name="Barker N."/>
            <person name="Li Z."/>
            <person name="Van de Peer Y."/>
            <person name="Mizrachi E."/>
        </authorList>
    </citation>
    <scope>NUCLEOTIDE SEQUENCE</scope>
    <source>
        <tissue evidence="2">Young leaves</tissue>
    </source>
</reference>
<dbReference type="AlphaFoldDB" id="A0A9Q0KAQ7"/>
<name>A0A9Q0KAQ7_9MAGN</name>
<dbReference type="Proteomes" id="UP001141806">
    <property type="component" value="Unassembled WGS sequence"/>
</dbReference>
<accession>A0A9Q0KAQ7</accession>
<keyword evidence="1" id="KW-0812">Transmembrane</keyword>
<organism evidence="2 3">
    <name type="scientific">Protea cynaroides</name>
    <dbReference type="NCBI Taxonomy" id="273540"/>
    <lineage>
        <taxon>Eukaryota</taxon>
        <taxon>Viridiplantae</taxon>
        <taxon>Streptophyta</taxon>
        <taxon>Embryophyta</taxon>
        <taxon>Tracheophyta</taxon>
        <taxon>Spermatophyta</taxon>
        <taxon>Magnoliopsida</taxon>
        <taxon>Proteales</taxon>
        <taxon>Proteaceae</taxon>
        <taxon>Protea</taxon>
    </lineage>
</organism>
<sequence>MLVCSSLPLQFLSLSSTARWRDSVPKASLVLTVLKSSASLFLPLLSSVLYPSSLVLSPPWCLASLVLILLAKLRGSPEDDPRNPAVRNVTQFFVSFFAYLMLCFFSLSFFLFSVSVLVSHYPMSRNLAAEYVVSN</sequence>
<comment type="caution">
    <text evidence="2">The sequence shown here is derived from an EMBL/GenBank/DDBJ whole genome shotgun (WGS) entry which is preliminary data.</text>
</comment>
<proteinExistence type="predicted"/>
<feature type="transmembrane region" description="Helical" evidence="1">
    <location>
        <begin position="41"/>
        <end position="71"/>
    </location>
</feature>
<dbReference type="EMBL" id="JAMYWD010000007">
    <property type="protein sequence ID" value="KAJ4966980.1"/>
    <property type="molecule type" value="Genomic_DNA"/>
</dbReference>
<feature type="transmembrane region" description="Helical" evidence="1">
    <location>
        <begin position="92"/>
        <end position="118"/>
    </location>
</feature>
<protein>
    <submittedName>
        <fullName evidence="2">Uncharacterized protein</fullName>
    </submittedName>
</protein>
<evidence type="ECO:0000313" key="2">
    <source>
        <dbReference type="EMBL" id="KAJ4966980.1"/>
    </source>
</evidence>
<evidence type="ECO:0000313" key="3">
    <source>
        <dbReference type="Proteomes" id="UP001141806"/>
    </source>
</evidence>
<keyword evidence="1" id="KW-1133">Transmembrane helix</keyword>
<evidence type="ECO:0000256" key="1">
    <source>
        <dbReference type="SAM" id="Phobius"/>
    </source>
</evidence>
<keyword evidence="1" id="KW-0472">Membrane</keyword>